<evidence type="ECO:0000256" key="5">
    <source>
        <dbReference type="ARBA" id="ARBA00025050"/>
    </source>
</evidence>
<dbReference type="NCBIfam" id="TIGR00496">
    <property type="entry name" value="frr"/>
    <property type="match status" value="1"/>
</dbReference>
<comment type="similarity">
    <text evidence="2 6">Belongs to the RRF family.</text>
</comment>
<dbReference type="Gene3D" id="3.30.1360.40">
    <property type="match status" value="1"/>
</dbReference>
<gene>
    <name evidence="6" type="primary">frr</name>
    <name evidence="9" type="ORF">CQA54_06240</name>
</gene>
<evidence type="ECO:0000256" key="6">
    <source>
        <dbReference type="HAMAP-Rule" id="MF_00040"/>
    </source>
</evidence>
<dbReference type="PANTHER" id="PTHR20982">
    <property type="entry name" value="RIBOSOME RECYCLING FACTOR"/>
    <property type="match status" value="1"/>
</dbReference>
<keyword evidence="4 6" id="KW-0648">Protein biosynthesis</keyword>
<reference evidence="9 10" key="1">
    <citation type="submission" date="2018-04" db="EMBL/GenBank/DDBJ databases">
        <title>Novel Campyloabacter and Helicobacter Species and Strains.</title>
        <authorList>
            <person name="Mannion A.J."/>
            <person name="Shen Z."/>
            <person name="Fox J.G."/>
        </authorList>
    </citation>
    <scope>NUCLEOTIDE SEQUENCE [LARGE SCALE GENOMIC DNA]</scope>
    <source>
        <strain evidence="9 10">MIT 12-6600</strain>
    </source>
</reference>
<dbReference type="GO" id="GO:0043023">
    <property type="term" value="F:ribosomal large subunit binding"/>
    <property type="evidence" value="ECO:0007669"/>
    <property type="project" value="TreeGrafter"/>
</dbReference>
<dbReference type="FunFam" id="1.10.132.20:FF:000001">
    <property type="entry name" value="Ribosome-recycling factor"/>
    <property type="match status" value="1"/>
</dbReference>
<evidence type="ECO:0000256" key="7">
    <source>
        <dbReference type="SAM" id="Coils"/>
    </source>
</evidence>
<name>A0A3D8INZ8_9HELI</name>
<dbReference type="Gene3D" id="1.10.132.20">
    <property type="entry name" value="Ribosome-recycling factor"/>
    <property type="match status" value="1"/>
</dbReference>
<feature type="coiled-coil region" evidence="7">
    <location>
        <begin position="131"/>
        <end position="169"/>
    </location>
</feature>
<dbReference type="CDD" id="cd00520">
    <property type="entry name" value="RRF"/>
    <property type="match status" value="1"/>
</dbReference>
<dbReference type="FunFam" id="3.30.1360.40:FF:000001">
    <property type="entry name" value="Ribosome-recycling factor"/>
    <property type="match status" value="1"/>
</dbReference>
<evidence type="ECO:0000256" key="4">
    <source>
        <dbReference type="ARBA" id="ARBA00022917"/>
    </source>
</evidence>
<proteinExistence type="inferred from homology"/>
<dbReference type="Pfam" id="PF01765">
    <property type="entry name" value="RRF"/>
    <property type="match status" value="1"/>
</dbReference>
<feature type="domain" description="Ribosome recycling factor" evidence="8">
    <location>
        <begin position="23"/>
        <end position="186"/>
    </location>
</feature>
<dbReference type="AlphaFoldDB" id="A0A3D8INZ8"/>
<dbReference type="InterPro" id="IPR002661">
    <property type="entry name" value="Ribosome_recyc_fac"/>
</dbReference>
<evidence type="ECO:0000313" key="9">
    <source>
        <dbReference type="EMBL" id="RDU66942.1"/>
    </source>
</evidence>
<dbReference type="InterPro" id="IPR023584">
    <property type="entry name" value="Ribosome_recyc_fac_dom"/>
</dbReference>
<keyword evidence="10" id="KW-1185">Reference proteome</keyword>
<dbReference type="SUPFAM" id="SSF55194">
    <property type="entry name" value="Ribosome recycling factor, RRF"/>
    <property type="match status" value="1"/>
</dbReference>
<comment type="function">
    <text evidence="5 6">Responsible for the release of ribosomes from messenger RNA at the termination of protein biosynthesis. May increase the efficiency of translation by recycling ribosomes from one round of translation to another.</text>
</comment>
<dbReference type="Proteomes" id="UP000256514">
    <property type="component" value="Unassembled WGS sequence"/>
</dbReference>
<keyword evidence="3 6" id="KW-0963">Cytoplasm</keyword>
<dbReference type="EMBL" id="NXLT01000004">
    <property type="protein sequence ID" value="RDU66942.1"/>
    <property type="molecule type" value="Genomic_DNA"/>
</dbReference>
<dbReference type="HAMAP" id="MF_00040">
    <property type="entry name" value="RRF"/>
    <property type="match status" value="1"/>
</dbReference>
<keyword evidence="7" id="KW-0175">Coiled coil</keyword>
<evidence type="ECO:0000259" key="8">
    <source>
        <dbReference type="Pfam" id="PF01765"/>
    </source>
</evidence>
<dbReference type="GO" id="GO:0005829">
    <property type="term" value="C:cytosol"/>
    <property type="evidence" value="ECO:0007669"/>
    <property type="project" value="GOC"/>
</dbReference>
<accession>A0A3D8INZ8</accession>
<dbReference type="RefSeq" id="WP_115571253.1">
    <property type="nucleotide sequence ID" value="NZ_NXLT01000004.1"/>
</dbReference>
<dbReference type="PANTHER" id="PTHR20982:SF3">
    <property type="entry name" value="MITOCHONDRIAL RIBOSOME RECYCLING FACTOR PSEUDO 1"/>
    <property type="match status" value="1"/>
</dbReference>
<comment type="subcellular location">
    <subcellularLocation>
        <location evidence="1 6">Cytoplasm</location>
    </subcellularLocation>
</comment>
<organism evidence="9 10">
    <name type="scientific">Helicobacter equorum</name>
    <dbReference type="NCBI Taxonomy" id="361872"/>
    <lineage>
        <taxon>Bacteria</taxon>
        <taxon>Pseudomonadati</taxon>
        <taxon>Campylobacterota</taxon>
        <taxon>Epsilonproteobacteria</taxon>
        <taxon>Campylobacterales</taxon>
        <taxon>Helicobacteraceae</taxon>
        <taxon>Helicobacter</taxon>
    </lineage>
</organism>
<sequence>MNEEIAKILQHTQENMEKSLQVLKKDFSLLRSGRVSSAMIDSIKADYYGAPTPISQMASIMVQDASTILVTPWDKTLLKDIERALQEANVGATPNNDGEAIRLHFPPMTKEQRLEIAKEAKAMAEKSRVAIRNIRQDANNHLKKLEKAKTITEDESKKSQDNVQKLTDEFVKKIDEVLKNKEDEILKV</sequence>
<protein>
    <recommendedName>
        <fullName evidence="6">Ribosome-recycling factor</fullName>
        <shortName evidence="6">RRF</shortName>
    </recommendedName>
    <alternativeName>
        <fullName evidence="6">Ribosome-releasing factor</fullName>
    </alternativeName>
</protein>
<evidence type="ECO:0000313" key="10">
    <source>
        <dbReference type="Proteomes" id="UP000256514"/>
    </source>
</evidence>
<dbReference type="InterPro" id="IPR036191">
    <property type="entry name" value="RRF_sf"/>
</dbReference>
<evidence type="ECO:0000256" key="2">
    <source>
        <dbReference type="ARBA" id="ARBA00005912"/>
    </source>
</evidence>
<dbReference type="GO" id="GO:0002184">
    <property type="term" value="P:cytoplasmic translational termination"/>
    <property type="evidence" value="ECO:0007669"/>
    <property type="project" value="TreeGrafter"/>
</dbReference>
<comment type="caution">
    <text evidence="9">The sequence shown here is derived from an EMBL/GenBank/DDBJ whole genome shotgun (WGS) entry which is preliminary data.</text>
</comment>
<evidence type="ECO:0000256" key="3">
    <source>
        <dbReference type="ARBA" id="ARBA00022490"/>
    </source>
</evidence>
<dbReference type="OrthoDB" id="9804006at2"/>
<evidence type="ECO:0000256" key="1">
    <source>
        <dbReference type="ARBA" id="ARBA00004496"/>
    </source>
</evidence>